<evidence type="ECO:0000256" key="5">
    <source>
        <dbReference type="SAM" id="MobiDB-lite"/>
    </source>
</evidence>
<dbReference type="OrthoDB" id="9156063at2"/>
<dbReference type="Gene3D" id="1.20.1550.10">
    <property type="entry name" value="DsbB-like"/>
    <property type="match status" value="1"/>
</dbReference>
<evidence type="ECO:0000256" key="4">
    <source>
        <dbReference type="ARBA" id="ARBA00023136"/>
    </source>
</evidence>
<proteinExistence type="predicted"/>
<dbReference type="InterPro" id="IPR003752">
    <property type="entry name" value="DiS_bond_form_DsbB/BdbC"/>
</dbReference>
<evidence type="ECO:0000256" key="3">
    <source>
        <dbReference type="ARBA" id="ARBA00022989"/>
    </source>
</evidence>
<gene>
    <name evidence="7" type="ORF">FNE76_04250</name>
</gene>
<dbReference type="SUPFAM" id="SSF158442">
    <property type="entry name" value="DsbB-like"/>
    <property type="match status" value="1"/>
</dbReference>
<reference evidence="8" key="2">
    <citation type="submission" date="2019-07" db="EMBL/GenBank/DDBJ databases">
        <title>Helicobacter labacensis sp. nov., Helicobacter mehlei sp. nov. and Helicobacter vulpis sp. nov., isolated from gastric mucosa of red fox (Vulpis vulpis).</title>
        <authorList>
            <person name="Papic B."/>
        </authorList>
    </citation>
    <scope>NUCLEOTIDE SEQUENCE [LARGE SCALE GENOMIC DNA]</scope>
    <source>
        <strain evidence="8">L8b</strain>
    </source>
</reference>
<dbReference type="EMBL" id="VKGC01000008">
    <property type="protein sequence ID" value="TSA84548.1"/>
    <property type="molecule type" value="Genomic_DNA"/>
</dbReference>
<comment type="subcellular location">
    <subcellularLocation>
        <location evidence="1">Membrane</location>
        <topology evidence="1">Multi-pass membrane protein</topology>
    </subcellularLocation>
</comment>
<name>A0A553UWF8_9HELI</name>
<feature type="region of interest" description="Disordered" evidence="5">
    <location>
        <begin position="272"/>
        <end position="291"/>
    </location>
</feature>
<accession>A0A553UWF8</accession>
<comment type="caution">
    <text evidence="7">The sequence shown here is derived from an EMBL/GenBank/DDBJ whole genome shotgun (WGS) entry which is preliminary data.</text>
</comment>
<dbReference type="GO" id="GO:0006457">
    <property type="term" value="P:protein folding"/>
    <property type="evidence" value="ECO:0007669"/>
    <property type="project" value="InterPro"/>
</dbReference>
<dbReference type="GO" id="GO:0016020">
    <property type="term" value="C:membrane"/>
    <property type="evidence" value="ECO:0007669"/>
    <property type="project" value="UniProtKB-SubCell"/>
</dbReference>
<dbReference type="AlphaFoldDB" id="A0A553UWF8"/>
<evidence type="ECO:0000313" key="7">
    <source>
        <dbReference type="EMBL" id="TSA84548.1"/>
    </source>
</evidence>
<feature type="transmembrane region" description="Helical" evidence="6">
    <location>
        <begin position="7"/>
        <end position="34"/>
    </location>
</feature>
<keyword evidence="3 6" id="KW-1133">Transmembrane helix</keyword>
<feature type="transmembrane region" description="Helical" evidence="6">
    <location>
        <begin position="46"/>
        <end position="64"/>
    </location>
</feature>
<feature type="transmembrane region" description="Helical" evidence="6">
    <location>
        <begin position="69"/>
        <end position="87"/>
    </location>
</feature>
<keyword evidence="2 6" id="KW-0812">Transmembrane</keyword>
<evidence type="ECO:0000256" key="1">
    <source>
        <dbReference type="ARBA" id="ARBA00004141"/>
    </source>
</evidence>
<dbReference type="Proteomes" id="UP000319322">
    <property type="component" value="Unassembled WGS sequence"/>
</dbReference>
<dbReference type="Pfam" id="PF02600">
    <property type="entry name" value="DsbB"/>
    <property type="match status" value="1"/>
</dbReference>
<keyword evidence="4 6" id="KW-0472">Membrane</keyword>
<dbReference type="InterPro" id="IPR023380">
    <property type="entry name" value="DsbB-like_sf"/>
</dbReference>
<reference evidence="7 8" key="1">
    <citation type="submission" date="2019-07" db="EMBL/GenBank/DDBJ databases">
        <title>Helicobacter labacensis sp. nov., Helicobacter mehlei sp. nov. and Helicobacter vulpis sp. nov., isolated from gastric mucosa of red fox (Vulpis vulpis).</title>
        <authorList>
            <person name="Kusar D."/>
            <person name="Gruntar I."/>
            <person name="Pate M."/>
            <person name="Zajc U."/>
            <person name="Ocepek M."/>
        </authorList>
    </citation>
    <scope>NUCLEOTIDE SEQUENCE [LARGE SCALE GENOMIC DNA]</scope>
    <source>
        <strain evidence="7 8">L8b</strain>
    </source>
</reference>
<protein>
    <submittedName>
        <fullName evidence="7">Disulfide bond formation protein B</fullName>
    </submittedName>
</protein>
<evidence type="ECO:0000313" key="8">
    <source>
        <dbReference type="Proteomes" id="UP000319322"/>
    </source>
</evidence>
<feature type="transmembrane region" description="Helical" evidence="6">
    <location>
        <begin position="157"/>
        <end position="178"/>
    </location>
</feature>
<feature type="transmembrane region" description="Helical" evidence="6">
    <location>
        <begin position="114"/>
        <end position="136"/>
    </location>
</feature>
<dbReference type="RefSeq" id="WP_120948386.1">
    <property type="nucleotide sequence ID" value="NZ_QXQP01000008.1"/>
</dbReference>
<evidence type="ECO:0000256" key="2">
    <source>
        <dbReference type="ARBA" id="ARBA00022692"/>
    </source>
</evidence>
<dbReference type="GO" id="GO:0015035">
    <property type="term" value="F:protein-disulfide reductase activity"/>
    <property type="evidence" value="ECO:0007669"/>
    <property type="project" value="InterPro"/>
</dbReference>
<organism evidence="7 8">
    <name type="scientific">Helicobacter mehlei</name>
    <dbReference type="NCBI Taxonomy" id="2316080"/>
    <lineage>
        <taxon>Bacteria</taxon>
        <taxon>Pseudomonadati</taxon>
        <taxon>Campylobacterota</taxon>
        <taxon>Epsilonproteobacteria</taxon>
        <taxon>Campylobacterales</taxon>
        <taxon>Helicobacteraceae</taxon>
        <taxon>Helicobacter</taxon>
    </lineage>
</organism>
<reference evidence="7 8" key="3">
    <citation type="submission" date="2019-07" db="EMBL/GenBank/DDBJ databases">
        <authorList>
            <person name="Papic B."/>
        </authorList>
    </citation>
    <scope>NUCLEOTIDE SEQUENCE [LARGE SCALE GENOMIC DNA]</scope>
    <source>
        <strain evidence="7 8">L8b</strain>
    </source>
</reference>
<sequence length="590" mass="65681">MAQPRTFYFLFSLAIIGIMALPVGIANLILGFIYHDSPCIQCWAERQSMVYIALAGLFIVRYGIKPKYLAILILITAGGLYQSFYHMGNHALEDVGQGFALSILGLHTQFWAEFVFWMVALILGGLLLFAPDFSLLSQEGGLYLYGQRLPYRKLSRANLWAFAIFSVVVFSNMVQAFISTGPFPYLGHGDPIRFSWRLHENIWSTANWKHMGFPRLLSKRVVDAPILANDKHNWDRHYQNAPLVINKHLILLESKPSTLPFNAPISDLNFLATKEPPTPPSDPLQPLTSSPSSLTLAMPANPLGNTQEADGCAPTLKPAPFSFSPDTFAGNNAMLKNTFLISTQKEGLYIVNQDLNKVLVHLVLDKDYSVSVENFVGANMVGNVIRLMGANKSSVDVAYNPQAKNNFPNFLQGAHHFDEIGRNRLRTSRASTYYVLSARSDGTYTYMLTVPNKRYKQLILIGMLDQDLGLSFERVVQTSSNNPLKEGRSLSEFYISGLAFYQERLFALSKAYNALLVINPLDGQIIDAYGLPDAINNPSALAFVGGQLIITGYENNKDIFYYLDISNLSLTLPPLEKPTLKAPTLQTHGC</sequence>
<evidence type="ECO:0000256" key="6">
    <source>
        <dbReference type="SAM" id="Phobius"/>
    </source>
</evidence>
<keyword evidence="8" id="KW-1185">Reference proteome</keyword>